<accession>A0ACD5WHV0</accession>
<name>A0ACD5WHV0_AVESA</name>
<keyword evidence="2" id="KW-1185">Reference proteome</keyword>
<sequence>MADEWWSSSERSHGTSACSAPPLMDTACAWTSPAAESTTSITFQDPRRSGNTSHQPSSDAVSSLGDPHMDWTHAFLSGRSDASFQAVLQVQDDMAASTTTRPLFRAHQPAAVETVMNNHPFTDMGHGLGLLDHQLPAASSSYSTAPLQGMFDDKSAATVAAAHNLSMFGESQPSVSYDLSAAGMQMQGGGAQLQCLPGSGSYMPFGGAALPSQLLLQALHPKTCYSSNSNNLMVKSAEHACSPAGRKTESDSPAAAKRPRIEAPSPLPTFKVRKEKLGDRITALQQLVSPFGKTDTASVLHEANEYIKFLHDQVASLTYPYLKNGNPLQQFQQKGSENAKNDSGEPKKKDLRSRGLCLVPVATTYTVASETVPEFWYPTFGGTFR</sequence>
<reference evidence="1" key="1">
    <citation type="submission" date="2021-05" db="EMBL/GenBank/DDBJ databases">
        <authorList>
            <person name="Scholz U."/>
            <person name="Mascher M."/>
            <person name="Fiebig A."/>
        </authorList>
    </citation>
    <scope>NUCLEOTIDE SEQUENCE [LARGE SCALE GENOMIC DNA]</scope>
</reference>
<evidence type="ECO:0000313" key="1">
    <source>
        <dbReference type="EnsemblPlants" id="AVESA.00010b.r2.4AG0634670.1.CDS"/>
    </source>
</evidence>
<dbReference type="EnsemblPlants" id="AVESA.00010b.r2.4AG0634670.1">
    <property type="protein sequence ID" value="AVESA.00010b.r2.4AG0634670.1.CDS"/>
    <property type="gene ID" value="AVESA.00010b.r2.4AG0634670"/>
</dbReference>
<evidence type="ECO:0000313" key="2">
    <source>
        <dbReference type="Proteomes" id="UP001732700"/>
    </source>
</evidence>
<organism evidence="1 2">
    <name type="scientific">Avena sativa</name>
    <name type="common">Oat</name>
    <dbReference type="NCBI Taxonomy" id="4498"/>
    <lineage>
        <taxon>Eukaryota</taxon>
        <taxon>Viridiplantae</taxon>
        <taxon>Streptophyta</taxon>
        <taxon>Embryophyta</taxon>
        <taxon>Tracheophyta</taxon>
        <taxon>Spermatophyta</taxon>
        <taxon>Magnoliopsida</taxon>
        <taxon>Liliopsida</taxon>
        <taxon>Poales</taxon>
        <taxon>Poaceae</taxon>
        <taxon>BOP clade</taxon>
        <taxon>Pooideae</taxon>
        <taxon>Poodae</taxon>
        <taxon>Poeae</taxon>
        <taxon>Poeae Chloroplast Group 1 (Aveneae type)</taxon>
        <taxon>Aveninae</taxon>
        <taxon>Avena</taxon>
    </lineage>
</organism>
<reference evidence="1" key="2">
    <citation type="submission" date="2025-09" db="UniProtKB">
        <authorList>
            <consortium name="EnsemblPlants"/>
        </authorList>
    </citation>
    <scope>IDENTIFICATION</scope>
</reference>
<proteinExistence type="predicted"/>
<protein>
    <submittedName>
        <fullName evidence="1">Uncharacterized protein</fullName>
    </submittedName>
</protein>
<dbReference type="Proteomes" id="UP001732700">
    <property type="component" value="Chromosome 4A"/>
</dbReference>